<dbReference type="Proteomes" id="UP000799757">
    <property type="component" value="Unassembled WGS sequence"/>
</dbReference>
<reference evidence="2" key="1">
    <citation type="journal article" date="2020" name="Stud. Mycol.">
        <title>101 Dothideomycetes genomes: a test case for predicting lifestyles and emergence of pathogens.</title>
        <authorList>
            <person name="Haridas S."/>
            <person name="Albert R."/>
            <person name="Binder M."/>
            <person name="Bloem J."/>
            <person name="Labutti K."/>
            <person name="Salamov A."/>
            <person name="Andreopoulos B."/>
            <person name="Baker S."/>
            <person name="Barry K."/>
            <person name="Bills G."/>
            <person name="Bluhm B."/>
            <person name="Cannon C."/>
            <person name="Castanera R."/>
            <person name="Culley D."/>
            <person name="Daum C."/>
            <person name="Ezra D."/>
            <person name="Gonzalez J."/>
            <person name="Henrissat B."/>
            <person name="Kuo A."/>
            <person name="Liang C."/>
            <person name="Lipzen A."/>
            <person name="Lutzoni F."/>
            <person name="Magnuson J."/>
            <person name="Mondo S."/>
            <person name="Nolan M."/>
            <person name="Ohm R."/>
            <person name="Pangilinan J."/>
            <person name="Park H.-J."/>
            <person name="Ramirez L."/>
            <person name="Alfaro M."/>
            <person name="Sun H."/>
            <person name="Tritt A."/>
            <person name="Yoshinaga Y."/>
            <person name="Zwiers L.-H."/>
            <person name="Turgeon B."/>
            <person name="Goodwin S."/>
            <person name="Spatafora J."/>
            <person name="Crous P."/>
            <person name="Grigoriev I."/>
        </authorList>
    </citation>
    <scope>NUCLEOTIDE SEQUENCE</scope>
    <source>
        <strain evidence="2">CBS 109.77</strain>
    </source>
</reference>
<gene>
    <name evidence="2" type="ORF">K505DRAFT_368274</name>
</gene>
<organism evidence="2 3">
    <name type="scientific">Melanomma pulvis-pyrius CBS 109.77</name>
    <dbReference type="NCBI Taxonomy" id="1314802"/>
    <lineage>
        <taxon>Eukaryota</taxon>
        <taxon>Fungi</taxon>
        <taxon>Dikarya</taxon>
        <taxon>Ascomycota</taxon>
        <taxon>Pezizomycotina</taxon>
        <taxon>Dothideomycetes</taxon>
        <taxon>Pleosporomycetidae</taxon>
        <taxon>Pleosporales</taxon>
        <taxon>Melanommataceae</taxon>
        <taxon>Melanomma</taxon>
    </lineage>
</organism>
<keyword evidence="3" id="KW-1185">Reference proteome</keyword>
<sequence>MSEQLSTTPTVPHPSEYFHAEQENGRVEEGYFPNPANLNPSAARGFGLGLPSAHAPQIQSTAPTAPIDLANNGLLDLPGFEDWLYGANNNIHHGLGISNIDPDLLWNENDVSSGPAIWDNNYNPTLEENDVSSGPAIWDNNDNPTLEENDVSSGPAIWDNNYNPTLEGNDPLTTLPIAETEGGGQNTSFYIQEITGLDGLPTIPGDLLSGQHLPTTRHPDRLPVTGISMSRD</sequence>
<protein>
    <submittedName>
        <fullName evidence="2">Uncharacterized protein</fullName>
    </submittedName>
</protein>
<feature type="region of interest" description="Disordered" evidence="1">
    <location>
        <begin position="209"/>
        <end position="232"/>
    </location>
</feature>
<dbReference type="EMBL" id="MU002476">
    <property type="protein sequence ID" value="KAF2786389.1"/>
    <property type="molecule type" value="Genomic_DNA"/>
</dbReference>
<evidence type="ECO:0000256" key="1">
    <source>
        <dbReference type="SAM" id="MobiDB-lite"/>
    </source>
</evidence>
<name>A0A6A6WQM3_9PLEO</name>
<dbReference type="AlphaFoldDB" id="A0A6A6WQM3"/>
<proteinExistence type="predicted"/>
<evidence type="ECO:0000313" key="2">
    <source>
        <dbReference type="EMBL" id="KAF2786389.1"/>
    </source>
</evidence>
<evidence type="ECO:0000313" key="3">
    <source>
        <dbReference type="Proteomes" id="UP000799757"/>
    </source>
</evidence>
<feature type="region of interest" description="Disordered" evidence="1">
    <location>
        <begin position="132"/>
        <end position="184"/>
    </location>
</feature>
<accession>A0A6A6WQM3</accession>